<dbReference type="CDD" id="cd05483">
    <property type="entry name" value="retropepsin_like_bacteria"/>
    <property type="match status" value="1"/>
</dbReference>
<accession>A0A254PXU0</accession>
<dbReference type="PROSITE" id="PS00141">
    <property type="entry name" value="ASP_PROTEASE"/>
    <property type="match status" value="1"/>
</dbReference>
<dbReference type="InterPro" id="IPR034122">
    <property type="entry name" value="Retropepsin-like_bacterial"/>
</dbReference>
<dbReference type="EMBL" id="NGUO01000011">
    <property type="protein sequence ID" value="OWS71335.1"/>
    <property type="molecule type" value="Genomic_DNA"/>
</dbReference>
<dbReference type="Pfam" id="PF13975">
    <property type="entry name" value="gag-asp_proteas"/>
    <property type="match status" value="1"/>
</dbReference>
<evidence type="ECO:0000313" key="1">
    <source>
        <dbReference type="EMBL" id="OWS71335.1"/>
    </source>
</evidence>
<dbReference type="Proteomes" id="UP000198104">
    <property type="component" value="Unassembled WGS sequence"/>
</dbReference>
<dbReference type="OrthoDB" id="185963at2"/>
<dbReference type="GO" id="GO:0006508">
    <property type="term" value="P:proteolysis"/>
    <property type="evidence" value="ECO:0007669"/>
    <property type="project" value="InterPro"/>
</dbReference>
<protein>
    <recommendedName>
        <fullName evidence="3">Aspartyl protease</fullName>
    </recommendedName>
</protein>
<keyword evidence="2" id="KW-1185">Reference proteome</keyword>
<evidence type="ECO:0008006" key="3">
    <source>
        <dbReference type="Google" id="ProtNLM"/>
    </source>
</evidence>
<reference evidence="1 2" key="1">
    <citation type="submission" date="2017-05" db="EMBL/GenBank/DDBJ databases">
        <title>Polynucleobacter sp. MWH-K35W1 isolated from the permanently anoxic monimolimnion of a meromictic lake.</title>
        <authorList>
            <person name="Hahn M.W."/>
        </authorList>
    </citation>
    <scope>NUCLEOTIDE SEQUENCE [LARGE SCALE GENOMIC DNA]</scope>
    <source>
        <strain evidence="1 2">MWH-K35W1</strain>
    </source>
</reference>
<dbReference type="GO" id="GO:0004190">
    <property type="term" value="F:aspartic-type endopeptidase activity"/>
    <property type="evidence" value="ECO:0007669"/>
    <property type="project" value="InterPro"/>
</dbReference>
<name>A0A254PXU0_9BURK</name>
<organism evidence="1 2">
    <name type="scientific">Polynucleobacter aenigmaticus</name>
    <dbReference type="NCBI Taxonomy" id="1743164"/>
    <lineage>
        <taxon>Bacteria</taxon>
        <taxon>Pseudomonadati</taxon>
        <taxon>Pseudomonadota</taxon>
        <taxon>Betaproteobacteria</taxon>
        <taxon>Burkholderiales</taxon>
        <taxon>Burkholderiaceae</taxon>
        <taxon>Polynucleobacter</taxon>
    </lineage>
</organism>
<sequence>MSRLYPPPINKPISFISYDGSNWADGKNQTKDLHEAASNPGKKISPAQIKNGDFVVHVSPDGHYYISGGVNGFPVMFMVDSGAAYSSIPLRHARNAGIRVGISKSVNTANGLVDVGETSGNIITLGTLGIANVHLLVISNLETALLGAEVLNTLDISYAVGVMTIKAIDKVKPNTLPKN</sequence>
<dbReference type="AlphaFoldDB" id="A0A254PXU0"/>
<comment type="caution">
    <text evidence="1">The sequence shown here is derived from an EMBL/GenBank/DDBJ whole genome shotgun (WGS) entry which is preliminary data.</text>
</comment>
<dbReference type="InterPro" id="IPR001969">
    <property type="entry name" value="Aspartic_peptidase_AS"/>
</dbReference>
<dbReference type="InterPro" id="IPR021109">
    <property type="entry name" value="Peptidase_aspartic_dom_sf"/>
</dbReference>
<dbReference type="SUPFAM" id="SSF50630">
    <property type="entry name" value="Acid proteases"/>
    <property type="match status" value="1"/>
</dbReference>
<dbReference type="Gene3D" id="2.40.70.10">
    <property type="entry name" value="Acid Proteases"/>
    <property type="match status" value="1"/>
</dbReference>
<dbReference type="RefSeq" id="WP_088527745.1">
    <property type="nucleotide sequence ID" value="NZ_NGUO01000011.1"/>
</dbReference>
<evidence type="ECO:0000313" key="2">
    <source>
        <dbReference type="Proteomes" id="UP000198104"/>
    </source>
</evidence>
<proteinExistence type="predicted"/>
<gene>
    <name evidence="1" type="ORF">CBI30_07830</name>
</gene>